<sequence length="428" mass="49053">MTDIFRNWLFNDDFAHNAMLTLIYIWILTIIGKWAVDKIKQNKHRTIGSLAGFLLVHAVLGTLLLWLLGGDFFNDWTFTGWFWHDLTLWILGGLFVVLCMLFLVRGIKRSSSLKKVIGMIIFLLVGEFIIGSFVMTVFHAAGRSVTMSLDSPTIISKDSNLAINKIRMKIPNGHENGISLSDSRFQIIAVDLDTGEMQWSRKASWQVYVLGRTEDGIMIMNRKAEELYFLDAATGEVHFKEEEWTEKYPELTDNLSYEQADYFIDEEGGIYLYALNGKYYRIADGRLTEDPAYEKEVQKGFFGDEENGEADLAQQTVQELYPDLLEAQPIAGSNKDGSMLLMYKEKRNQDQVIIARVSTEESVIRWKVAVDYDYQEVPGETPVDVFLMEDATFVQAAGKLYKVSEPDGALDFVYQYRWNKKEDITEVL</sequence>
<name>A0A1G6KUE8_9BACI</name>
<evidence type="ECO:0000313" key="3">
    <source>
        <dbReference type="Proteomes" id="UP000198666"/>
    </source>
</evidence>
<dbReference type="InterPro" id="IPR011047">
    <property type="entry name" value="Quinoprotein_ADH-like_sf"/>
</dbReference>
<evidence type="ECO:0000313" key="2">
    <source>
        <dbReference type="EMBL" id="SDC34411.1"/>
    </source>
</evidence>
<dbReference type="STRING" id="361279.SAMN05421663_102138"/>
<keyword evidence="1" id="KW-0472">Membrane</keyword>
<dbReference type="Proteomes" id="UP000198666">
    <property type="component" value="Unassembled WGS sequence"/>
</dbReference>
<protein>
    <submittedName>
        <fullName evidence="2">Uncharacterized protein</fullName>
    </submittedName>
</protein>
<dbReference type="InterPro" id="IPR048161">
    <property type="entry name" value="PA2928-like"/>
</dbReference>
<dbReference type="SUPFAM" id="SSF50998">
    <property type="entry name" value="Quinoprotein alcohol dehydrogenase-like"/>
    <property type="match status" value="1"/>
</dbReference>
<dbReference type="EMBL" id="FMZB01000002">
    <property type="protein sequence ID" value="SDC34411.1"/>
    <property type="molecule type" value="Genomic_DNA"/>
</dbReference>
<evidence type="ECO:0000256" key="1">
    <source>
        <dbReference type="SAM" id="Phobius"/>
    </source>
</evidence>
<feature type="transmembrane region" description="Helical" evidence="1">
    <location>
        <begin position="81"/>
        <end position="104"/>
    </location>
</feature>
<gene>
    <name evidence="2" type="ORF">SAMN05421663_102138</name>
</gene>
<keyword evidence="1" id="KW-1133">Transmembrane helix</keyword>
<keyword evidence="1" id="KW-0812">Transmembrane</keyword>
<proteinExistence type="predicted"/>
<reference evidence="3" key="1">
    <citation type="submission" date="2016-10" db="EMBL/GenBank/DDBJ databases">
        <authorList>
            <person name="Varghese N."/>
            <person name="Submissions S."/>
        </authorList>
    </citation>
    <scope>NUCLEOTIDE SEQUENCE [LARGE SCALE GENOMIC DNA]</scope>
    <source>
        <strain evidence="3">DSM 21620</strain>
    </source>
</reference>
<keyword evidence="3" id="KW-1185">Reference proteome</keyword>
<organism evidence="2 3">
    <name type="scientific">Terribacillus halophilus</name>
    <dbReference type="NCBI Taxonomy" id="361279"/>
    <lineage>
        <taxon>Bacteria</taxon>
        <taxon>Bacillati</taxon>
        <taxon>Bacillota</taxon>
        <taxon>Bacilli</taxon>
        <taxon>Bacillales</taxon>
        <taxon>Bacillaceae</taxon>
        <taxon>Terribacillus</taxon>
    </lineage>
</organism>
<feature type="transmembrane region" description="Helical" evidence="1">
    <location>
        <begin position="14"/>
        <end position="36"/>
    </location>
</feature>
<dbReference type="RefSeq" id="WP_093726001.1">
    <property type="nucleotide sequence ID" value="NZ_FMZB01000002.1"/>
</dbReference>
<feature type="transmembrane region" description="Helical" evidence="1">
    <location>
        <begin position="116"/>
        <end position="141"/>
    </location>
</feature>
<dbReference type="OrthoDB" id="2957847at2"/>
<feature type="transmembrane region" description="Helical" evidence="1">
    <location>
        <begin position="48"/>
        <end position="69"/>
    </location>
</feature>
<accession>A0A1G6KUE8</accession>
<dbReference type="AlphaFoldDB" id="A0A1G6KUE8"/>
<dbReference type="NCBIfam" id="NF041516">
    <property type="entry name" value="PA2928_fam"/>
    <property type="match status" value="1"/>
</dbReference>